<feature type="region of interest" description="Disordered" evidence="1">
    <location>
        <begin position="89"/>
        <end position="113"/>
    </location>
</feature>
<dbReference type="Proteomes" id="UP000239290">
    <property type="component" value="Unassembled WGS sequence"/>
</dbReference>
<organism evidence="3 4">
    <name type="scientific">Rhodococcus opacus</name>
    <name type="common">Nocardia opaca</name>
    <dbReference type="NCBI Taxonomy" id="37919"/>
    <lineage>
        <taxon>Bacteria</taxon>
        <taxon>Bacillati</taxon>
        <taxon>Actinomycetota</taxon>
        <taxon>Actinomycetes</taxon>
        <taxon>Mycobacteriales</taxon>
        <taxon>Nocardiaceae</taxon>
        <taxon>Rhodococcus</taxon>
    </lineage>
</organism>
<evidence type="ECO:0000259" key="2">
    <source>
        <dbReference type="Pfam" id="PF26136"/>
    </source>
</evidence>
<protein>
    <recommendedName>
        <fullName evidence="2">SCO6045-like C-terminal domain-containing protein</fullName>
    </recommendedName>
</protein>
<sequence length="113" mass="12409">MESAVTRLAERQAALVRALVAAGELPAGFDRDALDTASKALLRKRSGEVGGHLPHVRAALGDRFFALFAAWADGRPKVSTHADAEAFTAHLESTGHLPEPSRRRRRLYRPRRT</sequence>
<dbReference type="AlphaFoldDB" id="A0A2S8IK28"/>
<comment type="caution">
    <text evidence="3">The sequence shown here is derived from an EMBL/GenBank/DDBJ whole genome shotgun (WGS) entry which is preliminary data.</text>
</comment>
<feature type="domain" description="SCO6045-like C-terminal" evidence="2">
    <location>
        <begin position="9"/>
        <end position="92"/>
    </location>
</feature>
<evidence type="ECO:0000256" key="1">
    <source>
        <dbReference type="SAM" id="MobiDB-lite"/>
    </source>
</evidence>
<accession>A0A2S8IK28</accession>
<dbReference type="Pfam" id="PF26136">
    <property type="entry name" value="SCO6045_C"/>
    <property type="match status" value="1"/>
</dbReference>
<gene>
    <name evidence="3" type="ORF">C5613_39440</name>
</gene>
<evidence type="ECO:0000313" key="3">
    <source>
        <dbReference type="EMBL" id="PQP15019.1"/>
    </source>
</evidence>
<reference evidence="4" key="1">
    <citation type="submission" date="2018-02" db="EMBL/GenBank/DDBJ databases">
        <title>Draft genome sequencing of Rhodococcus opacus KU647198.</title>
        <authorList>
            <person name="Zheng B.-X."/>
        </authorList>
    </citation>
    <scope>NUCLEOTIDE SEQUENCE [LARGE SCALE GENOMIC DNA]</scope>
    <source>
        <strain evidence="4">04-OD7</strain>
    </source>
</reference>
<dbReference type="InterPro" id="IPR058711">
    <property type="entry name" value="SCO6045-like_C"/>
</dbReference>
<dbReference type="EMBL" id="PUIO01000080">
    <property type="protein sequence ID" value="PQP15019.1"/>
    <property type="molecule type" value="Genomic_DNA"/>
</dbReference>
<name>A0A2S8IK28_RHOOP</name>
<proteinExistence type="predicted"/>
<feature type="compositionally biased region" description="Basic residues" evidence="1">
    <location>
        <begin position="102"/>
        <end position="113"/>
    </location>
</feature>
<evidence type="ECO:0000313" key="4">
    <source>
        <dbReference type="Proteomes" id="UP000239290"/>
    </source>
</evidence>